<keyword evidence="1" id="KW-0472">Membrane</keyword>
<reference evidence="2" key="1">
    <citation type="submission" date="2021-01" db="EMBL/GenBank/DDBJ databases">
        <authorList>
            <consortium name="Genoscope - CEA"/>
            <person name="William W."/>
        </authorList>
    </citation>
    <scope>NUCLEOTIDE SEQUENCE</scope>
</reference>
<evidence type="ECO:0000256" key="1">
    <source>
        <dbReference type="SAM" id="Phobius"/>
    </source>
</evidence>
<name>A0A8S1ST50_9CILI</name>
<keyword evidence="1" id="KW-1133">Transmembrane helix</keyword>
<keyword evidence="3" id="KW-1185">Reference proteome</keyword>
<dbReference type="Proteomes" id="UP000689195">
    <property type="component" value="Unassembled WGS sequence"/>
</dbReference>
<proteinExistence type="predicted"/>
<dbReference type="EMBL" id="CAJJDO010000012">
    <property type="protein sequence ID" value="CAD8143353.1"/>
    <property type="molecule type" value="Genomic_DNA"/>
</dbReference>
<gene>
    <name evidence="2" type="ORF">PPENT_87.1.T0120179</name>
</gene>
<dbReference type="OrthoDB" id="10516329at2759"/>
<evidence type="ECO:0000313" key="2">
    <source>
        <dbReference type="EMBL" id="CAD8143353.1"/>
    </source>
</evidence>
<dbReference type="AlphaFoldDB" id="A0A8S1ST50"/>
<keyword evidence="1" id="KW-0812">Transmembrane</keyword>
<evidence type="ECO:0000313" key="3">
    <source>
        <dbReference type="Proteomes" id="UP000689195"/>
    </source>
</evidence>
<protein>
    <submittedName>
        <fullName evidence="2">Uncharacterized protein</fullName>
    </submittedName>
</protein>
<organism evidence="2 3">
    <name type="scientific">Paramecium pentaurelia</name>
    <dbReference type="NCBI Taxonomy" id="43138"/>
    <lineage>
        <taxon>Eukaryota</taxon>
        <taxon>Sar</taxon>
        <taxon>Alveolata</taxon>
        <taxon>Ciliophora</taxon>
        <taxon>Intramacronucleata</taxon>
        <taxon>Oligohymenophorea</taxon>
        <taxon>Peniculida</taxon>
        <taxon>Parameciidae</taxon>
        <taxon>Paramecium</taxon>
    </lineage>
</organism>
<accession>A0A8S1ST50</accession>
<feature type="transmembrane region" description="Helical" evidence="1">
    <location>
        <begin position="6"/>
        <end position="25"/>
    </location>
</feature>
<sequence>MSQEFNPILLVHTIILTLLLIFVSINDNQNIKIKKEPIQKTNISQLSELNEYMSMMINRLEQQYNLIAQSQEQLAYQLELLEQ</sequence>
<comment type="caution">
    <text evidence="2">The sequence shown here is derived from an EMBL/GenBank/DDBJ whole genome shotgun (WGS) entry which is preliminary data.</text>
</comment>